<sequence>MWKSRAEALGWPNKPISFAQISLLGLNDSGWSLYGHSEWGAFKYAHGNPDSSNSGRLSVIDNIFAHTNATTEQGLSLSEVDAAQYNDRVIAVEQSVTHLGMYVCVCVLIIYLLCALFFFFFFFWFCSIDTDLLARMKHHGPNYLDAVATYESNVALWNKEFESELRYYWNDTWVFIYLSDGTFWVDQPLCVLDKADWATSEQVEAARLFVEFASQKDKLQEMLQYGIRPYEGSGITDITCCNSIITKKYGTDPPKTLRPLPSLHSRLLI</sequence>
<keyword evidence="1" id="KW-1133">Transmembrane helix</keyword>
<dbReference type="EMBL" id="ASPP01011322">
    <property type="protein sequence ID" value="ETO21761.1"/>
    <property type="molecule type" value="Genomic_DNA"/>
</dbReference>
<dbReference type="AlphaFoldDB" id="X6N6T7"/>
<keyword evidence="1" id="KW-0812">Transmembrane</keyword>
<accession>X6N6T7</accession>
<feature type="transmembrane region" description="Helical" evidence="1">
    <location>
        <begin position="99"/>
        <end position="125"/>
    </location>
</feature>
<proteinExistence type="predicted"/>
<evidence type="ECO:0000313" key="3">
    <source>
        <dbReference type="Proteomes" id="UP000023152"/>
    </source>
</evidence>
<dbReference type="Proteomes" id="UP000023152">
    <property type="component" value="Unassembled WGS sequence"/>
</dbReference>
<dbReference type="OrthoDB" id="299997at2759"/>
<name>X6N6T7_RETFI</name>
<reference evidence="2 3" key="1">
    <citation type="journal article" date="2013" name="Curr. Biol.">
        <title>The Genome of the Foraminiferan Reticulomyxa filosa.</title>
        <authorList>
            <person name="Glockner G."/>
            <person name="Hulsmann N."/>
            <person name="Schleicher M."/>
            <person name="Noegel A.A."/>
            <person name="Eichinger L."/>
            <person name="Gallinger C."/>
            <person name="Pawlowski J."/>
            <person name="Sierra R."/>
            <person name="Euteneuer U."/>
            <person name="Pillet L."/>
            <person name="Moustafa A."/>
            <person name="Platzer M."/>
            <person name="Groth M."/>
            <person name="Szafranski K."/>
            <person name="Schliwa M."/>
        </authorList>
    </citation>
    <scope>NUCLEOTIDE SEQUENCE [LARGE SCALE GENOMIC DNA]</scope>
</reference>
<organism evidence="2 3">
    <name type="scientific">Reticulomyxa filosa</name>
    <dbReference type="NCBI Taxonomy" id="46433"/>
    <lineage>
        <taxon>Eukaryota</taxon>
        <taxon>Sar</taxon>
        <taxon>Rhizaria</taxon>
        <taxon>Retaria</taxon>
        <taxon>Foraminifera</taxon>
        <taxon>Monothalamids</taxon>
        <taxon>Reticulomyxidae</taxon>
        <taxon>Reticulomyxa</taxon>
    </lineage>
</organism>
<protein>
    <submittedName>
        <fullName evidence="2">von Willebrand factor type A</fullName>
    </submittedName>
</protein>
<keyword evidence="3" id="KW-1185">Reference proteome</keyword>
<comment type="caution">
    <text evidence="2">The sequence shown here is derived from an EMBL/GenBank/DDBJ whole genome shotgun (WGS) entry which is preliminary data.</text>
</comment>
<evidence type="ECO:0000256" key="1">
    <source>
        <dbReference type="SAM" id="Phobius"/>
    </source>
</evidence>
<gene>
    <name evidence="2" type="ORF">RFI_15442</name>
</gene>
<evidence type="ECO:0000313" key="2">
    <source>
        <dbReference type="EMBL" id="ETO21761.1"/>
    </source>
</evidence>
<keyword evidence="1" id="KW-0472">Membrane</keyword>